<dbReference type="FunFam" id="1.10.10.10:FF:000135">
    <property type="entry name" value="forkhead box protein G1"/>
    <property type="match status" value="1"/>
</dbReference>
<comment type="caution">
    <text evidence="5">The sequence shown here is derived from an EMBL/GenBank/DDBJ whole genome shotgun (WGS) entry which is preliminary data.</text>
</comment>
<dbReference type="InterPro" id="IPR001766">
    <property type="entry name" value="Fork_head_dom"/>
</dbReference>
<dbReference type="CDD" id="cd20021">
    <property type="entry name" value="FH_FOXG"/>
    <property type="match status" value="1"/>
</dbReference>
<dbReference type="PROSITE" id="PS00657">
    <property type="entry name" value="FORK_HEAD_1"/>
    <property type="match status" value="1"/>
</dbReference>
<feature type="DNA-binding region" description="Fork-head" evidence="2">
    <location>
        <begin position="210"/>
        <end position="304"/>
    </location>
</feature>
<name>A0A8E0VMF4_9TREM</name>
<dbReference type="SMART" id="SM00339">
    <property type="entry name" value="FH"/>
    <property type="match status" value="1"/>
</dbReference>
<dbReference type="SUPFAM" id="SSF46785">
    <property type="entry name" value="Winged helix' DNA-binding domain"/>
    <property type="match status" value="1"/>
</dbReference>
<accession>A0A8E0VMF4</accession>
<dbReference type="InterPro" id="IPR047208">
    <property type="entry name" value="FOXG1"/>
</dbReference>
<feature type="compositionally biased region" description="Low complexity" evidence="3">
    <location>
        <begin position="137"/>
        <end position="155"/>
    </location>
</feature>
<dbReference type="GO" id="GO:1990837">
    <property type="term" value="F:sequence-specific double-stranded DNA binding"/>
    <property type="evidence" value="ECO:0007669"/>
    <property type="project" value="TreeGrafter"/>
</dbReference>
<dbReference type="GO" id="GO:0006357">
    <property type="term" value="P:regulation of transcription by RNA polymerase II"/>
    <property type="evidence" value="ECO:0007669"/>
    <property type="project" value="TreeGrafter"/>
</dbReference>
<dbReference type="AlphaFoldDB" id="A0A8E0VMF4"/>
<dbReference type="PROSITE" id="PS00658">
    <property type="entry name" value="FORK_HEAD_2"/>
    <property type="match status" value="1"/>
</dbReference>
<keyword evidence="1 2" id="KW-0238">DNA-binding</keyword>
<dbReference type="Proteomes" id="UP000728185">
    <property type="component" value="Unassembled WGS sequence"/>
</dbReference>
<evidence type="ECO:0000256" key="2">
    <source>
        <dbReference type="PROSITE-ProRule" id="PRU00089"/>
    </source>
</evidence>
<dbReference type="EMBL" id="LUCM01002698">
    <property type="protein sequence ID" value="KAA0196966.1"/>
    <property type="molecule type" value="Genomic_DNA"/>
</dbReference>
<evidence type="ECO:0000256" key="1">
    <source>
        <dbReference type="ARBA" id="ARBA00023125"/>
    </source>
</evidence>
<keyword evidence="2" id="KW-0539">Nucleus</keyword>
<dbReference type="InterPro" id="IPR036388">
    <property type="entry name" value="WH-like_DNA-bd_sf"/>
</dbReference>
<dbReference type="Pfam" id="PF00250">
    <property type="entry name" value="Forkhead"/>
    <property type="match status" value="1"/>
</dbReference>
<feature type="compositionally biased region" description="Polar residues" evidence="3">
    <location>
        <begin position="170"/>
        <end position="201"/>
    </location>
</feature>
<dbReference type="Gene3D" id="1.10.10.10">
    <property type="entry name" value="Winged helix-like DNA-binding domain superfamily/Winged helix DNA-binding domain"/>
    <property type="match status" value="1"/>
</dbReference>
<evidence type="ECO:0000259" key="4">
    <source>
        <dbReference type="PROSITE" id="PS50039"/>
    </source>
</evidence>
<feature type="region of interest" description="Disordered" evidence="3">
    <location>
        <begin position="131"/>
        <end position="211"/>
    </location>
</feature>
<feature type="domain" description="Fork-head" evidence="4">
    <location>
        <begin position="210"/>
        <end position="304"/>
    </location>
</feature>
<evidence type="ECO:0000256" key="3">
    <source>
        <dbReference type="SAM" id="MobiDB-lite"/>
    </source>
</evidence>
<dbReference type="PANTHER" id="PTHR46617">
    <property type="entry name" value="FORKHEAD BOX PROTEIN G1"/>
    <property type="match status" value="1"/>
</dbReference>
<sequence>MDVLHSLRPNSMMADKPEMPTRRHCDHQHSKTFAGSFSISAMLDLPERMTTNGTPDLSHHCMEDRNSCTLCNRRPSHRKMLDDDDNVDAVTLHSVRSKLYEPQSSSDTISRYPVKEETPCQLSILTNITLPDSSHGVSRTSSASANSNSLSPVSPERQPYTVACSPPQPGITSPDSRLSPSEPITSTPTQSAIPDKTSTLENKNRSGNEKPPFSYNALIMMAIRSSTEKRLTLNGIYDFITSNFPYYKENKQGWQNSIRHNLSLNKCFVKVPRAYDDPGKGNYWMLDPSCEDVYIGGTTGKLRRRTNSLQRHRLFNLRLASYYAHLARPCPTTMEPRLDRGFLPLGALPFADPMYPVMSHPNATCRTPGPGSYIPAWNTSSNWCSLNGSSPPPPPLLLPTRQPVRLPVLGTTAPNQSIPIPLRSNPGSKPPLNFAHSTDPIHPGRNAVSGFRVSDSVNPMPGWTWNQLNKLHSDRSLSPRMFPWSAVRQYENLDTNEHKLGQTDRNRCTGSGDLSANPSFDSIAPIDSNILTSTIPSASNEDMAKEPNISSLSSALTSYLSSVHCGRMRERHQFQEPFDLLLGAYNTLLTTPLQSARF</sequence>
<gene>
    <name evidence="5" type="ORF">FBUS_04871</name>
</gene>
<dbReference type="GO" id="GO:0005634">
    <property type="term" value="C:nucleus"/>
    <property type="evidence" value="ECO:0007669"/>
    <property type="project" value="UniProtKB-SubCell"/>
</dbReference>
<dbReference type="PANTHER" id="PTHR46617:SF3">
    <property type="entry name" value="FORKHEAD BOX PROTEIN G1"/>
    <property type="match status" value="1"/>
</dbReference>
<keyword evidence="6" id="KW-1185">Reference proteome</keyword>
<dbReference type="InterPro" id="IPR036390">
    <property type="entry name" value="WH_DNA-bd_sf"/>
</dbReference>
<evidence type="ECO:0000313" key="5">
    <source>
        <dbReference type="EMBL" id="KAA0196966.1"/>
    </source>
</evidence>
<dbReference type="PROSITE" id="PS50039">
    <property type="entry name" value="FORK_HEAD_3"/>
    <property type="match status" value="1"/>
</dbReference>
<feature type="region of interest" description="Disordered" evidence="3">
    <location>
        <begin position="1"/>
        <end position="22"/>
    </location>
</feature>
<proteinExistence type="predicted"/>
<dbReference type="InterPro" id="IPR030456">
    <property type="entry name" value="TF_fork_head_CS_2"/>
</dbReference>
<dbReference type="InterPro" id="IPR018122">
    <property type="entry name" value="TF_fork_head_CS_1"/>
</dbReference>
<dbReference type="PRINTS" id="PR00053">
    <property type="entry name" value="FORKHEAD"/>
</dbReference>
<organism evidence="5 6">
    <name type="scientific">Fasciolopsis buskii</name>
    <dbReference type="NCBI Taxonomy" id="27845"/>
    <lineage>
        <taxon>Eukaryota</taxon>
        <taxon>Metazoa</taxon>
        <taxon>Spiralia</taxon>
        <taxon>Lophotrochozoa</taxon>
        <taxon>Platyhelminthes</taxon>
        <taxon>Trematoda</taxon>
        <taxon>Digenea</taxon>
        <taxon>Plagiorchiida</taxon>
        <taxon>Echinostomata</taxon>
        <taxon>Echinostomatoidea</taxon>
        <taxon>Fasciolidae</taxon>
        <taxon>Fasciolopsis</taxon>
    </lineage>
</organism>
<reference evidence="5" key="1">
    <citation type="submission" date="2019-05" db="EMBL/GenBank/DDBJ databases">
        <title>Annotation for the trematode Fasciolopsis buski.</title>
        <authorList>
            <person name="Choi Y.-J."/>
        </authorList>
    </citation>
    <scope>NUCLEOTIDE SEQUENCE</scope>
    <source>
        <strain evidence="5">HT</strain>
        <tissue evidence="5">Whole worm</tissue>
    </source>
</reference>
<protein>
    <submittedName>
        <fullName evidence="5">Putative forkhead protein/ forkhead protein domain</fullName>
    </submittedName>
</protein>
<dbReference type="GO" id="GO:0003700">
    <property type="term" value="F:DNA-binding transcription factor activity"/>
    <property type="evidence" value="ECO:0007669"/>
    <property type="project" value="InterPro"/>
</dbReference>
<dbReference type="OrthoDB" id="6230630at2759"/>
<comment type="subcellular location">
    <subcellularLocation>
        <location evidence="2">Nucleus</location>
    </subcellularLocation>
</comment>
<evidence type="ECO:0000313" key="6">
    <source>
        <dbReference type="Proteomes" id="UP000728185"/>
    </source>
</evidence>